<evidence type="ECO:0000313" key="2">
    <source>
        <dbReference type="EMBL" id="POM67545.1"/>
    </source>
</evidence>
<comment type="caution">
    <text evidence="2">The sequence shown here is derived from an EMBL/GenBank/DDBJ whole genome shotgun (WGS) entry which is preliminary data.</text>
</comment>
<feature type="region of interest" description="Disordered" evidence="1">
    <location>
        <begin position="45"/>
        <end position="134"/>
    </location>
</feature>
<feature type="compositionally biased region" description="Polar residues" evidence="1">
    <location>
        <begin position="103"/>
        <end position="112"/>
    </location>
</feature>
<dbReference type="Proteomes" id="UP000237271">
    <property type="component" value="Unassembled WGS sequence"/>
</dbReference>
<feature type="compositionally biased region" description="Basic and acidic residues" evidence="1">
    <location>
        <begin position="85"/>
        <end position="102"/>
    </location>
</feature>
<evidence type="ECO:0000313" key="3">
    <source>
        <dbReference type="Proteomes" id="UP000237271"/>
    </source>
</evidence>
<protein>
    <submittedName>
        <fullName evidence="2">Uncharacterized protein</fullName>
    </submittedName>
</protein>
<reference evidence="2 3" key="1">
    <citation type="journal article" date="2017" name="Genome Biol. Evol.">
        <title>Phytophthora megakarya and P. palmivora, closely related causal agents of cacao black pod rot, underwent increases in genome sizes and gene numbers by different mechanisms.</title>
        <authorList>
            <person name="Ali S.S."/>
            <person name="Shao J."/>
            <person name="Lary D.J."/>
            <person name="Kronmiller B."/>
            <person name="Shen D."/>
            <person name="Strem M.D."/>
            <person name="Amoako-Attah I."/>
            <person name="Akrofi A.Y."/>
            <person name="Begoude B.A."/>
            <person name="Ten Hoopen G.M."/>
            <person name="Coulibaly K."/>
            <person name="Kebe B.I."/>
            <person name="Melnick R.L."/>
            <person name="Guiltinan M.J."/>
            <person name="Tyler B.M."/>
            <person name="Meinhardt L.W."/>
            <person name="Bailey B.A."/>
        </authorList>
    </citation>
    <scope>NUCLEOTIDE SEQUENCE [LARGE SCALE GENOMIC DNA]</scope>
    <source>
        <strain evidence="3">sbr112.9</strain>
    </source>
</reference>
<name>A0A2P4XPQ2_9STRA</name>
<feature type="compositionally biased region" description="Low complexity" evidence="1">
    <location>
        <begin position="122"/>
        <end position="134"/>
    </location>
</feature>
<dbReference type="AlphaFoldDB" id="A0A2P4XPQ2"/>
<feature type="compositionally biased region" description="Acidic residues" evidence="1">
    <location>
        <begin position="74"/>
        <end position="84"/>
    </location>
</feature>
<proteinExistence type="predicted"/>
<organism evidence="2 3">
    <name type="scientific">Phytophthora palmivora</name>
    <dbReference type="NCBI Taxonomy" id="4796"/>
    <lineage>
        <taxon>Eukaryota</taxon>
        <taxon>Sar</taxon>
        <taxon>Stramenopiles</taxon>
        <taxon>Oomycota</taxon>
        <taxon>Peronosporomycetes</taxon>
        <taxon>Peronosporales</taxon>
        <taxon>Peronosporaceae</taxon>
        <taxon>Phytophthora</taxon>
    </lineage>
</organism>
<dbReference type="EMBL" id="NCKW01008963">
    <property type="protein sequence ID" value="POM67545.1"/>
    <property type="molecule type" value="Genomic_DNA"/>
</dbReference>
<gene>
    <name evidence="2" type="ORF">PHPALM_16437</name>
</gene>
<evidence type="ECO:0000256" key="1">
    <source>
        <dbReference type="SAM" id="MobiDB-lite"/>
    </source>
</evidence>
<keyword evidence="3" id="KW-1185">Reference proteome</keyword>
<accession>A0A2P4XPQ2</accession>
<sequence>MCSLKDARLKTSLQGQRFRRISDLEYALQQDEDVWRTGDQDMTTSKARDFRADNIPRGPFKPKRMNRTYVVGDPDSEDSDDDDPENHKGSLKSDQDARDQTGDSRFQIVTSESTRDGDTVQTSSSASTAPPSASWTQTLTNEVYRVMGDMGWHVLKMAVIGISFAKNVNAQDTQKKIDGGISRVTGARKKGIQVECVERPPVKYVENYIPENPVKT</sequence>